<keyword evidence="3" id="KW-1185">Reference proteome</keyword>
<evidence type="ECO:0000313" key="3">
    <source>
        <dbReference type="Proteomes" id="UP000831759"/>
    </source>
</evidence>
<keyword evidence="1" id="KW-1133">Transmembrane helix</keyword>
<feature type="transmembrane region" description="Helical" evidence="1">
    <location>
        <begin position="51"/>
        <end position="71"/>
    </location>
</feature>
<gene>
    <name evidence="2" type="ORF">MTR80_06335</name>
</gene>
<evidence type="ECO:0000256" key="1">
    <source>
        <dbReference type="SAM" id="Phobius"/>
    </source>
</evidence>
<reference evidence="2 3" key="1">
    <citation type="journal article" date="2022" name="Int. J. Syst. Evol. Microbiol.">
        <title>Characterization of Alcaligenes aquatilis as a novel member of heterotrophic nitrifier-aerobic denitrifier and its performance in treating piggery wastewater.</title>
        <authorList>
            <person name="Cao X."/>
            <person name="Zhao B."/>
            <person name="Wu Y."/>
            <person name="Huang J."/>
            <person name="Wang H."/>
            <person name="Sun X."/>
            <person name="Li S."/>
        </authorList>
    </citation>
    <scope>NUCLEOTIDE SEQUENCE [LARGE SCALE GENOMIC DNA]</scope>
    <source>
        <strain evidence="2 3">AS1</strain>
    </source>
</reference>
<name>A0ABY4NJT2_9BURK</name>
<organism evidence="2 3">
    <name type="scientific">Alcaligenes aquatilis</name>
    <dbReference type="NCBI Taxonomy" id="323284"/>
    <lineage>
        <taxon>Bacteria</taxon>
        <taxon>Pseudomonadati</taxon>
        <taxon>Pseudomonadota</taxon>
        <taxon>Betaproteobacteria</taxon>
        <taxon>Burkholderiales</taxon>
        <taxon>Alcaligenaceae</taxon>
        <taxon>Alcaligenes</taxon>
    </lineage>
</organism>
<accession>A0ABY4NJT2</accession>
<sequence length="165" mass="18083">MKPEKGERGLWYVGTVGFATEKEAQAYIDRGMKHYDVPEIKSTGPLYGLKLPLLALALLVIIGVIAGRWLASGGGENDPEKKQRMAALLVCQKAIASSARYGKAEYPPYPEVRSGDGFFLFLWKSGDFYFKNAFGADVPQSARCEVDKLSGRIQHLAISGKVLVN</sequence>
<protein>
    <recommendedName>
        <fullName evidence="4">SPOR domain-containing protein</fullName>
    </recommendedName>
</protein>
<proteinExistence type="predicted"/>
<keyword evidence="1" id="KW-0472">Membrane</keyword>
<dbReference type="EMBL" id="CP094619">
    <property type="protein sequence ID" value="UQN37320.1"/>
    <property type="molecule type" value="Genomic_DNA"/>
</dbReference>
<dbReference type="Proteomes" id="UP000831759">
    <property type="component" value="Chromosome"/>
</dbReference>
<evidence type="ECO:0000313" key="2">
    <source>
        <dbReference type="EMBL" id="UQN37320.1"/>
    </source>
</evidence>
<dbReference type="RefSeq" id="WP_249462010.1">
    <property type="nucleotide sequence ID" value="NZ_CP094619.1"/>
</dbReference>
<evidence type="ECO:0008006" key="4">
    <source>
        <dbReference type="Google" id="ProtNLM"/>
    </source>
</evidence>
<keyword evidence="1" id="KW-0812">Transmembrane</keyword>
<dbReference type="GeneID" id="96868541"/>